<dbReference type="RefSeq" id="WP_073316720.1">
    <property type="nucleotide sequence ID" value="NZ_FQWD01000001.1"/>
</dbReference>
<dbReference type="AlphaFoldDB" id="A0A1M5E4F7"/>
<gene>
    <name evidence="1" type="ORF">SAMN05216361_0247</name>
</gene>
<dbReference type="InterPro" id="IPR010221">
    <property type="entry name" value="VCBS_dom"/>
</dbReference>
<proteinExistence type="predicted"/>
<evidence type="ECO:0000313" key="1">
    <source>
        <dbReference type="EMBL" id="SHF74050.1"/>
    </source>
</evidence>
<accession>A0A1M5E4F7</accession>
<dbReference type="Proteomes" id="UP000184520">
    <property type="component" value="Unassembled WGS sequence"/>
</dbReference>
<dbReference type="InterPro" id="IPR013783">
    <property type="entry name" value="Ig-like_fold"/>
</dbReference>
<keyword evidence="2" id="KW-1185">Reference proteome</keyword>
<organism evidence="1 2">
    <name type="scientific">Marisediminitalea aggregata</name>
    <dbReference type="NCBI Taxonomy" id="634436"/>
    <lineage>
        <taxon>Bacteria</taxon>
        <taxon>Pseudomonadati</taxon>
        <taxon>Pseudomonadota</taxon>
        <taxon>Gammaproteobacteria</taxon>
        <taxon>Alteromonadales</taxon>
        <taxon>Alteromonadaceae</taxon>
        <taxon>Marisediminitalea</taxon>
    </lineage>
</organism>
<dbReference type="PROSITE" id="PS51257">
    <property type="entry name" value="PROKAR_LIPOPROTEIN"/>
    <property type="match status" value="1"/>
</dbReference>
<dbReference type="NCBIfam" id="TIGR01965">
    <property type="entry name" value="VCBS_repeat"/>
    <property type="match status" value="2"/>
</dbReference>
<reference evidence="2" key="1">
    <citation type="submission" date="2016-11" db="EMBL/GenBank/DDBJ databases">
        <authorList>
            <person name="Varghese N."/>
            <person name="Submissions S."/>
        </authorList>
    </citation>
    <scope>NUCLEOTIDE SEQUENCE [LARGE SCALE GENOMIC DNA]</scope>
    <source>
        <strain evidence="2">CGMCC 1.8995</strain>
    </source>
</reference>
<name>A0A1M5E4F7_9ALTE</name>
<evidence type="ECO:0000313" key="2">
    <source>
        <dbReference type="Proteomes" id="UP000184520"/>
    </source>
</evidence>
<dbReference type="STRING" id="634436.SAMN05216361_0247"/>
<sequence length="1216" mass="126997">MVKKLFVPVIAATALAGCSGSDDAELDKNSRGSITISGDEFIAGVTLTATASDPDGIIEDTLKYAWSTGATGPTYTITEADEGTVISVSANYTDEAGFTEGVGASTSTVNPTLNVTANVVKGPVSGASCDIFAVDDTGVAITPAQASATSDETGSVTFTDVHFEGTGLVSCTGGTYLDEATGNTLDAPALRSVLNVVEGDADTPAPTYVVSPLTEIAVQGAASDLNTYADVAAAYHLRFGIRFDASEVTPTAIGVTPLGAEGAENADRYGSVLALLSTLDANDPDNDMAALLAELATDLVDGAFSQDNLDALEMAQISLQTTSAVAGDVDSSVLDLVGAAIGYNNTPVAAIIGGTLAGTVENTATAPLIGFVTVDDPNFLEDAIVAQTDVALDYGSFSIAENGEWSYTVDLANETVANLEVGNSVRDYVTIESVDGTTAEISIRVAALTQVVKISDTGSDTGEIRFSVDNLRQGKLMASFSKEEALGSDGNIKDAYITLYGSSGSSSESLIDLRIQGNQTDSSGLAIEPRFLVRNTDSDAYPGSIVTAPFVEEQFYDVEITWNMDNAEQLTVSINGEVIGGGSFSTAAVVDSDFTDLDQWFADGVKTVQFRFGDNDRTIPFGSFYVDNIAVYSDTDGTTAVFEDNFENYAVGETLDGDTSQYSLAIYSEVVVFDVGDGEAEPTPAVFFDLKGATTSDAVDPATGMVSVLDPDAGEAFIVPASTVSTYGMFTIMEDGSWTYTVDTANPTIAALVSGERVTDTITISSVDGTTAEVEITISGVGGDTGGANKVAVIRDTDASDTGELRYALGDDGPLAAGRVTASVMRLDDDFGDGDAFITLFNSATNNDGAILDLRIRDDSFGVRSPSDVDTSAATVILGEFMDVVITWEYPEGNLETTPLVTVEIDGVSFTAEGFTPDNNATGGVTHVAFRFGDNSGVRADTGTFTIDDLVIYSDTDGTTEVFSDDFESYLDGDSLDTDNPASVYNSSTSEATVETIGDVGGPGTEGNKFAEIRDTDASDTGELRYALGDEGPLAQGRFEVAIKRLDDDLGDGDAFITLFNSATNNDGAILDLRIRDDSFGLRSPSDIDTSAATVVLDQFMNVVVTWEYPEGNLEVNPLVTVEVDGVRMTTDGFTPDNNSVGGVTHIAVRFGDNSGTRPDTGVVSVDNFTIYSDTNGSTQVFMDDFESYLEGDSLDTDNAASLYNSSTSEAVVGVE</sequence>
<dbReference type="Gene3D" id="2.60.40.2700">
    <property type="match status" value="1"/>
</dbReference>
<dbReference type="EMBL" id="FQWD01000001">
    <property type="protein sequence ID" value="SHF74050.1"/>
    <property type="molecule type" value="Genomic_DNA"/>
</dbReference>
<dbReference type="Gene3D" id="2.60.40.10">
    <property type="entry name" value="Immunoglobulins"/>
    <property type="match status" value="2"/>
</dbReference>
<protein>
    <submittedName>
        <fullName evidence="1">VCBS repeat-containing protein</fullName>
    </submittedName>
</protein>